<dbReference type="GO" id="GO:0006631">
    <property type="term" value="P:fatty acid metabolic process"/>
    <property type="evidence" value="ECO:0007669"/>
    <property type="project" value="TreeGrafter"/>
</dbReference>
<protein>
    <submittedName>
        <fullName evidence="5">Acyl--CoA ligase</fullName>
    </submittedName>
</protein>
<reference evidence="5 6" key="1">
    <citation type="submission" date="2019-09" db="EMBL/GenBank/DDBJ databases">
        <authorList>
            <person name="Kevbrin V."/>
            <person name="Grouzdev D.S."/>
        </authorList>
    </citation>
    <scope>NUCLEOTIDE SEQUENCE [LARGE SCALE GENOMIC DNA]</scope>
    <source>
        <strain evidence="5 6">G-192</strain>
    </source>
</reference>
<dbReference type="RefSeq" id="WP_150022428.1">
    <property type="nucleotide sequence ID" value="NZ_VWOJ01000001.1"/>
</dbReference>
<gene>
    <name evidence="5" type="ORF">F1654_05305</name>
</gene>
<dbReference type="AlphaFoldDB" id="A0A5M6ZKN7"/>
<dbReference type="InterPro" id="IPR042099">
    <property type="entry name" value="ANL_N_sf"/>
</dbReference>
<dbReference type="Gene3D" id="3.40.50.12780">
    <property type="entry name" value="N-terminal domain of ligase-like"/>
    <property type="match status" value="1"/>
</dbReference>
<dbReference type="InterPro" id="IPR000873">
    <property type="entry name" value="AMP-dep_synth/lig_dom"/>
</dbReference>
<comment type="caution">
    <text evidence="5">The sequence shown here is derived from an EMBL/GenBank/DDBJ whole genome shotgun (WGS) entry which is preliminary data.</text>
</comment>
<evidence type="ECO:0000313" key="6">
    <source>
        <dbReference type="Proteomes" id="UP000325122"/>
    </source>
</evidence>
<dbReference type="PROSITE" id="PS00455">
    <property type="entry name" value="AMP_BINDING"/>
    <property type="match status" value="1"/>
</dbReference>
<dbReference type="InterPro" id="IPR020845">
    <property type="entry name" value="AMP-binding_CS"/>
</dbReference>
<dbReference type="GO" id="GO:0031956">
    <property type="term" value="F:medium-chain fatty acid-CoA ligase activity"/>
    <property type="evidence" value="ECO:0007669"/>
    <property type="project" value="TreeGrafter"/>
</dbReference>
<evidence type="ECO:0000259" key="4">
    <source>
        <dbReference type="Pfam" id="PF13193"/>
    </source>
</evidence>
<dbReference type="InterPro" id="IPR025110">
    <property type="entry name" value="AMP-bd_C"/>
</dbReference>
<keyword evidence="2 5" id="KW-0436">Ligase</keyword>
<evidence type="ECO:0000256" key="2">
    <source>
        <dbReference type="ARBA" id="ARBA00022598"/>
    </source>
</evidence>
<dbReference type="Pfam" id="PF13193">
    <property type="entry name" value="AMP-binding_C"/>
    <property type="match status" value="1"/>
</dbReference>
<dbReference type="PANTHER" id="PTHR43201">
    <property type="entry name" value="ACYL-COA SYNTHETASE"/>
    <property type="match status" value="1"/>
</dbReference>
<feature type="domain" description="AMP-binding enzyme C-terminal" evidence="4">
    <location>
        <begin position="469"/>
        <end position="542"/>
    </location>
</feature>
<dbReference type="Pfam" id="PF00501">
    <property type="entry name" value="AMP-binding"/>
    <property type="match status" value="1"/>
</dbReference>
<dbReference type="SUPFAM" id="SSF56801">
    <property type="entry name" value="Acetyl-CoA synthetase-like"/>
    <property type="match status" value="1"/>
</dbReference>
<name>A0A5M6ZKN7_9PROT</name>
<dbReference type="PANTHER" id="PTHR43201:SF5">
    <property type="entry name" value="MEDIUM-CHAIN ACYL-COA LIGASE ACSF2, MITOCHONDRIAL"/>
    <property type="match status" value="1"/>
</dbReference>
<organism evidence="5 6">
    <name type="scientific">Alkalicaulis satelles</name>
    <dbReference type="NCBI Taxonomy" id="2609175"/>
    <lineage>
        <taxon>Bacteria</taxon>
        <taxon>Pseudomonadati</taxon>
        <taxon>Pseudomonadota</taxon>
        <taxon>Alphaproteobacteria</taxon>
        <taxon>Maricaulales</taxon>
        <taxon>Maricaulaceae</taxon>
        <taxon>Alkalicaulis</taxon>
    </lineage>
</organism>
<comment type="similarity">
    <text evidence="1">Belongs to the ATP-dependent AMP-binding enzyme family.</text>
</comment>
<dbReference type="CDD" id="cd04433">
    <property type="entry name" value="AFD_class_I"/>
    <property type="match status" value="1"/>
</dbReference>
<dbReference type="Proteomes" id="UP000325122">
    <property type="component" value="Unassembled WGS sequence"/>
</dbReference>
<proteinExistence type="inferred from homology"/>
<dbReference type="EMBL" id="VWOJ01000001">
    <property type="protein sequence ID" value="KAA5805396.1"/>
    <property type="molecule type" value="Genomic_DNA"/>
</dbReference>
<evidence type="ECO:0000259" key="3">
    <source>
        <dbReference type="Pfam" id="PF00501"/>
    </source>
</evidence>
<sequence>MDRTAQAQARHQAYRDKGWWDGRTLHGAFDAAASDAPDQTAIVDPLDCEALIGRAPLRLSWAEAKNAADNLAAVMKQAGIGRGDAVLVQLPNTAELTVLYIALSRLGAIISPIAMQYGRHEVAHTSGELGAKAFIGITRFKDEPCAPRIADALPAGAKRFAFGARTEGFEPLALDFSEPGSRPASEGQAEDIVTICWTSGSTGTPKGVPRHHGHWFTQSLAVFDAVPLPKGSAMLNPFPLINMAALAGFFVYWLENRGTLVLHHPFDLPGFLRQLVTEKIAYTIAPPAVLNMFLQNEALHGQVDLSAVKYIASGSAPLDPWMTKGFKDKFGVEIVNFFGSNEGIGLVGGPAEVPDPEQRAVVFPRFGAPGLSWSNGFAAFFESKLVDWQNDDALIDAPGLTGELLIRGPNVFDGYLGDTGEDVFDAEGYFRTGDLFEIAGEGEMARFYRFKGRRKDVIIRGGVNISPEELDGVLNAHPAIVEAAVCGYDDRMMGEKVCLFAVVKDGESLDLESVKTFLEDKGVAKFKWPERLELIDQLPRNPLNKVVRPDLKKRLETSSA</sequence>
<evidence type="ECO:0000313" key="5">
    <source>
        <dbReference type="EMBL" id="KAA5805396.1"/>
    </source>
</evidence>
<dbReference type="Gene3D" id="3.30.300.30">
    <property type="match status" value="1"/>
</dbReference>
<dbReference type="InterPro" id="IPR045851">
    <property type="entry name" value="AMP-bd_C_sf"/>
</dbReference>
<feature type="domain" description="AMP-dependent synthetase/ligase" evidence="3">
    <location>
        <begin position="29"/>
        <end position="416"/>
    </location>
</feature>
<evidence type="ECO:0000256" key="1">
    <source>
        <dbReference type="ARBA" id="ARBA00006432"/>
    </source>
</evidence>
<accession>A0A5M6ZKN7</accession>
<keyword evidence="6" id="KW-1185">Reference proteome</keyword>